<keyword evidence="8" id="KW-0032">Aminotransferase</keyword>
<dbReference type="AlphaFoldDB" id="A0A8J8B0I5"/>
<reference evidence="8" key="2">
    <citation type="submission" date="2021-04" db="EMBL/GenBank/DDBJ databases">
        <authorList>
            <person name="Liu J."/>
        </authorList>
    </citation>
    <scope>NUCLEOTIDE SEQUENCE</scope>
    <source>
        <strain evidence="8">BAD-6</strain>
    </source>
</reference>
<dbReference type="CDD" id="cd06453">
    <property type="entry name" value="SufS_like"/>
    <property type="match status" value="1"/>
</dbReference>
<evidence type="ECO:0000256" key="6">
    <source>
        <dbReference type="ARBA" id="ARBA00050776"/>
    </source>
</evidence>
<dbReference type="InterPro" id="IPR015422">
    <property type="entry name" value="PyrdxlP-dep_Trfase_small"/>
</dbReference>
<comment type="similarity">
    <text evidence="2">Belongs to the class-V pyridoxal-phosphate-dependent aminotransferase family. Csd subfamily.</text>
</comment>
<dbReference type="Proteomes" id="UP000675664">
    <property type="component" value="Unassembled WGS sequence"/>
</dbReference>
<comment type="catalytic activity">
    <reaction evidence="6">
        <text>(sulfur carrier)-H + L-cysteine = (sulfur carrier)-SH + L-alanine</text>
        <dbReference type="Rhea" id="RHEA:43892"/>
        <dbReference type="Rhea" id="RHEA-COMP:14737"/>
        <dbReference type="Rhea" id="RHEA-COMP:14739"/>
        <dbReference type="ChEBI" id="CHEBI:29917"/>
        <dbReference type="ChEBI" id="CHEBI:35235"/>
        <dbReference type="ChEBI" id="CHEBI:57972"/>
        <dbReference type="ChEBI" id="CHEBI:64428"/>
        <dbReference type="EC" id="2.8.1.7"/>
    </reaction>
</comment>
<feature type="domain" description="Aminotransferase class V" evidence="7">
    <location>
        <begin position="2"/>
        <end position="368"/>
    </location>
</feature>
<dbReference type="InterPro" id="IPR015424">
    <property type="entry name" value="PyrdxlP-dep_Trfase"/>
</dbReference>
<dbReference type="NCBIfam" id="TIGR01977">
    <property type="entry name" value="am_tr_V_EF2568"/>
    <property type="match status" value="1"/>
</dbReference>
<reference evidence="8" key="1">
    <citation type="submission" date="2021-04" db="EMBL/GenBank/DDBJ databases">
        <title>Sinoanaerobacter chloroacetimidivorans sp. nov., an obligate anaerobic bacterium isolated from anaerobic sludge.</title>
        <authorList>
            <person name="Bao Y."/>
        </authorList>
    </citation>
    <scope>NUCLEOTIDE SEQUENCE</scope>
    <source>
        <strain evidence="8">BAD-6</strain>
    </source>
</reference>
<dbReference type="RefSeq" id="WP_227016787.1">
    <property type="nucleotide sequence ID" value="NZ_JAGSND010000001.1"/>
</dbReference>
<comment type="cofactor">
    <cofactor evidence="1">
        <name>pyridoxal 5'-phosphate</name>
        <dbReference type="ChEBI" id="CHEBI:597326"/>
    </cofactor>
</comment>
<dbReference type="InterPro" id="IPR010970">
    <property type="entry name" value="Cys_dSase_SufS"/>
</dbReference>
<accession>A0A8J8B0I5</accession>
<evidence type="ECO:0000256" key="1">
    <source>
        <dbReference type="ARBA" id="ARBA00001933"/>
    </source>
</evidence>
<organism evidence="8 9">
    <name type="scientific">Sinanaerobacter chloroacetimidivorans</name>
    <dbReference type="NCBI Taxonomy" id="2818044"/>
    <lineage>
        <taxon>Bacteria</taxon>
        <taxon>Bacillati</taxon>
        <taxon>Bacillota</taxon>
        <taxon>Clostridia</taxon>
        <taxon>Peptostreptococcales</taxon>
        <taxon>Anaerovoracaceae</taxon>
        <taxon>Sinanaerobacter</taxon>
    </lineage>
</organism>
<dbReference type="PIRSF" id="PIRSF005572">
    <property type="entry name" value="NifS"/>
    <property type="match status" value="1"/>
</dbReference>
<dbReference type="InterPro" id="IPR016454">
    <property type="entry name" value="Cysteine_dSase"/>
</dbReference>
<evidence type="ECO:0000256" key="2">
    <source>
        <dbReference type="ARBA" id="ARBA00010447"/>
    </source>
</evidence>
<proteinExistence type="inferred from homology"/>
<dbReference type="GO" id="GO:0006534">
    <property type="term" value="P:cysteine metabolic process"/>
    <property type="evidence" value="ECO:0007669"/>
    <property type="project" value="InterPro"/>
</dbReference>
<evidence type="ECO:0000313" key="8">
    <source>
        <dbReference type="EMBL" id="MBR0596666.1"/>
    </source>
</evidence>
<dbReference type="EC" id="2.8.1.7" evidence="3"/>
<dbReference type="SUPFAM" id="SSF53383">
    <property type="entry name" value="PLP-dependent transferases"/>
    <property type="match status" value="1"/>
</dbReference>
<dbReference type="InterPro" id="IPR000192">
    <property type="entry name" value="Aminotrans_V_dom"/>
</dbReference>
<evidence type="ECO:0000256" key="4">
    <source>
        <dbReference type="ARBA" id="ARBA00022679"/>
    </source>
</evidence>
<comment type="caution">
    <text evidence="8">The sequence shown here is derived from an EMBL/GenBank/DDBJ whole genome shotgun (WGS) entry which is preliminary data.</text>
</comment>
<dbReference type="GO" id="GO:0031071">
    <property type="term" value="F:cysteine desulfurase activity"/>
    <property type="evidence" value="ECO:0007669"/>
    <property type="project" value="UniProtKB-EC"/>
</dbReference>
<dbReference type="Gene3D" id="3.90.1150.10">
    <property type="entry name" value="Aspartate Aminotransferase, domain 1"/>
    <property type="match status" value="1"/>
</dbReference>
<keyword evidence="5" id="KW-0663">Pyridoxal phosphate</keyword>
<keyword evidence="4" id="KW-0808">Transferase</keyword>
<dbReference type="InterPro" id="IPR010969">
    <property type="entry name" value="Cys_dSase-rel_unknwn_funct"/>
</dbReference>
<evidence type="ECO:0000256" key="3">
    <source>
        <dbReference type="ARBA" id="ARBA00012239"/>
    </source>
</evidence>
<dbReference type="InterPro" id="IPR015421">
    <property type="entry name" value="PyrdxlP-dep_Trfase_major"/>
</dbReference>
<dbReference type="Pfam" id="PF00266">
    <property type="entry name" value="Aminotran_5"/>
    <property type="match status" value="1"/>
</dbReference>
<protein>
    <recommendedName>
        <fullName evidence="3">cysteine desulfurase</fullName>
        <ecNumber evidence="3">2.8.1.7</ecNumber>
    </recommendedName>
</protein>
<evidence type="ECO:0000259" key="7">
    <source>
        <dbReference type="Pfam" id="PF00266"/>
    </source>
</evidence>
<keyword evidence="9" id="KW-1185">Reference proteome</keyword>
<dbReference type="PANTHER" id="PTHR43586:SF4">
    <property type="entry name" value="ISOPENICILLIN N EPIMERASE"/>
    <property type="match status" value="1"/>
</dbReference>
<dbReference type="GO" id="GO:0030170">
    <property type="term" value="F:pyridoxal phosphate binding"/>
    <property type="evidence" value="ECO:0007669"/>
    <property type="project" value="InterPro"/>
</dbReference>
<evidence type="ECO:0000256" key="5">
    <source>
        <dbReference type="ARBA" id="ARBA00022898"/>
    </source>
</evidence>
<dbReference type="PANTHER" id="PTHR43586">
    <property type="entry name" value="CYSTEINE DESULFURASE"/>
    <property type="match status" value="1"/>
</dbReference>
<gene>
    <name evidence="8" type="ORF">KCX82_02140</name>
</gene>
<sequence>MIYLDNAATSWPKPEMVYRKVDQVLREQGGNSGRGSHKMSLAAGELIYEARMLASRLFHAESPETISFTYNATEALNLAIKGTLKPGDHVITSSMEHNSVSRPLHKLENNGIRTSKVLTSGERGLDLNALEAAFEKNTKLVVCSHISNVTGTLHPVKEIGELCRKRGVLFLLDAAQSAGMKEINVGEMKIDLLAFPGHKGLFGPQGTGGLYIREGLILDTLKEGGTGSDSEALFQPGKGPQRYESGTLNHSGIAGLAEGIKYVLSEGITAIEKKETALVNRLITGLQKIDGITVYGPKAGQARGSAVAFTIENTDLEAVSLIIDQSFDVAVRAGLQCAGDTHKTLGTIEKGGVIRISPGYFNTEQEIDICIDAIQRIVHGR</sequence>
<evidence type="ECO:0000313" key="9">
    <source>
        <dbReference type="Proteomes" id="UP000675664"/>
    </source>
</evidence>
<dbReference type="EMBL" id="JAGSND010000001">
    <property type="protein sequence ID" value="MBR0596666.1"/>
    <property type="molecule type" value="Genomic_DNA"/>
</dbReference>
<dbReference type="Gene3D" id="3.40.640.10">
    <property type="entry name" value="Type I PLP-dependent aspartate aminotransferase-like (Major domain)"/>
    <property type="match status" value="1"/>
</dbReference>
<name>A0A8J8B0I5_9FIRM</name>
<dbReference type="GO" id="GO:0008483">
    <property type="term" value="F:transaminase activity"/>
    <property type="evidence" value="ECO:0007669"/>
    <property type="project" value="UniProtKB-KW"/>
</dbReference>